<reference evidence="2" key="1">
    <citation type="journal article" date="2023" name="Plants (Basel)">
        <title>Genomic Analysis of Leptolyngbya boryana CZ1 Reveals Efficient Carbon Fixation Modules.</title>
        <authorList>
            <person name="Bai X."/>
            <person name="Wang H."/>
            <person name="Cheng W."/>
            <person name="Wang J."/>
            <person name="Ma M."/>
            <person name="Hu H."/>
            <person name="Song Z."/>
            <person name="Ma H."/>
            <person name="Fan Y."/>
            <person name="Du C."/>
            <person name="Xu J."/>
        </authorList>
    </citation>
    <scope>NUCLEOTIDE SEQUENCE</scope>
    <source>
        <strain evidence="2">CZ1</strain>
    </source>
</reference>
<keyword evidence="1" id="KW-1133">Transmembrane helix</keyword>
<keyword evidence="1" id="KW-0472">Membrane</keyword>
<name>A0AA96WU42_LEPBY</name>
<keyword evidence="1" id="KW-0812">Transmembrane</keyword>
<organism evidence="2">
    <name type="scientific">Leptolyngbya boryana CZ1</name>
    <dbReference type="NCBI Taxonomy" id="3060204"/>
    <lineage>
        <taxon>Bacteria</taxon>
        <taxon>Bacillati</taxon>
        <taxon>Cyanobacteriota</taxon>
        <taxon>Cyanophyceae</taxon>
        <taxon>Leptolyngbyales</taxon>
        <taxon>Leptolyngbyaceae</taxon>
        <taxon>Leptolyngbya group</taxon>
        <taxon>Leptolyngbya</taxon>
    </lineage>
</organism>
<sequence>MPNLKSQFTVRREKLPQMIFWTIVASVPLSFAIARLIHLIKVLLKDSVVRLFVFIITTTA</sequence>
<reference evidence="2" key="2">
    <citation type="submission" date="2023-07" db="EMBL/GenBank/DDBJ databases">
        <authorList>
            <person name="Bai X.-H."/>
            <person name="Wang H.-H."/>
            <person name="Wang J."/>
            <person name="Ma M.-Y."/>
            <person name="Hu H.-H."/>
            <person name="Song Z.-L."/>
            <person name="Ma H.-G."/>
            <person name="Fan Y."/>
            <person name="Du C.-Y."/>
            <person name="Xu J.-C."/>
        </authorList>
    </citation>
    <scope>NUCLEOTIDE SEQUENCE</scope>
    <source>
        <strain evidence="2">CZ1</strain>
    </source>
</reference>
<evidence type="ECO:0000256" key="1">
    <source>
        <dbReference type="SAM" id="Phobius"/>
    </source>
</evidence>
<dbReference type="RefSeq" id="WP_316426968.1">
    <property type="nucleotide sequence ID" value="NZ_CP130144.1"/>
</dbReference>
<protein>
    <submittedName>
        <fullName evidence="2">Uncharacterized protein</fullName>
    </submittedName>
</protein>
<evidence type="ECO:0000313" key="2">
    <source>
        <dbReference type="EMBL" id="WNZ45243.1"/>
    </source>
</evidence>
<proteinExistence type="predicted"/>
<accession>A0AA96WU42</accession>
<gene>
    <name evidence="2" type="ORF">Q2T42_25990</name>
</gene>
<dbReference type="AlphaFoldDB" id="A0AA96WU42"/>
<dbReference type="EMBL" id="CP130144">
    <property type="protein sequence ID" value="WNZ45243.1"/>
    <property type="molecule type" value="Genomic_DNA"/>
</dbReference>
<feature type="transmembrane region" description="Helical" evidence="1">
    <location>
        <begin position="18"/>
        <end position="37"/>
    </location>
</feature>